<evidence type="ECO:0000256" key="2">
    <source>
        <dbReference type="ARBA" id="ARBA00022741"/>
    </source>
</evidence>
<keyword evidence="3 7" id="KW-0378">Hydrolase</keyword>
<dbReference type="PROSITE" id="PS50828">
    <property type="entry name" value="SMR"/>
    <property type="match status" value="1"/>
</dbReference>
<comment type="function">
    <text evidence="7">Endonuclease that is involved in the suppression of homologous recombination and thus may have a key role in the control of bacterial genetic diversity.</text>
</comment>
<dbReference type="SUPFAM" id="SSF52540">
    <property type="entry name" value="P-loop containing nucleoside triphosphate hydrolases"/>
    <property type="match status" value="1"/>
</dbReference>
<dbReference type="EC" id="3.6.4.-" evidence="7"/>
<evidence type="ECO:0000256" key="4">
    <source>
        <dbReference type="ARBA" id="ARBA00022840"/>
    </source>
</evidence>
<comment type="subunit">
    <text evidence="7">Homodimer. Binds to stalled ribosomes, contacting rRNA.</text>
</comment>
<dbReference type="Proteomes" id="UP001500298">
    <property type="component" value="Unassembled WGS sequence"/>
</dbReference>
<gene>
    <name evidence="7" type="primary">mutS2</name>
    <name evidence="7" type="synonym">rqcU</name>
    <name evidence="10" type="ORF">GCM10023331_05800</name>
</gene>
<feature type="domain" description="Smr" evidence="9">
    <location>
        <begin position="723"/>
        <end position="798"/>
    </location>
</feature>
<dbReference type="SMART" id="SM00463">
    <property type="entry name" value="SMR"/>
    <property type="match status" value="1"/>
</dbReference>
<evidence type="ECO:0000256" key="1">
    <source>
        <dbReference type="ARBA" id="ARBA00022730"/>
    </source>
</evidence>
<keyword evidence="1 7" id="KW-0699">rRNA-binding</keyword>
<dbReference type="RefSeq" id="WP_345369054.1">
    <property type="nucleotide sequence ID" value="NZ_BAABJX010000011.1"/>
</dbReference>
<evidence type="ECO:0000256" key="5">
    <source>
        <dbReference type="ARBA" id="ARBA00022884"/>
    </source>
</evidence>
<dbReference type="InterPro" id="IPR002625">
    <property type="entry name" value="Smr_dom"/>
</dbReference>
<keyword evidence="5 7" id="KW-0694">RNA-binding</keyword>
<keyword evidence="4 7" id="KW-0067">ATP-binding</keyword>
<dbReference type="InterPro" id="IPR005747">
    <property type="entry name" value="MutS2"/>
</dbReference>
<evidence type="ECO:0000313" key="10">
    <source>
        <dbReference type="EMBL" id="GAA4824119.1"/>
    </source>
</evidence>
<keyword evidence="11" id="KW-1185">Reference proteome</keyword>
<dbReference type="SMART" id="SM00534">
    <property type="entry name" value="MUTSac"/>
    <property type="match status" value="1"/>
</dbReference>
<dbReference type="PANTHER" id="PTHR48466:SF2">
    <property type="entry name" value="OS10G0509000 PROTEIN"/>
    <property type="match status" value="1"/>
</dbReference>
<dbReference type="SUPFAM" id="SSF160443">
    <property type="entry name" value="SMR domain-like"/>
    <property type="match status" value="1"/>
</dbReference>
<keyword evidence="2 7" id="KW-0547">Nucleotide-binding</keyword>
<comment type="caution">
    <text evidence="10">The sequence shown here is derived from an EMBL/GenBank/DDBJ whole genome shotgun (WGS) entry which is preliminary data.</text>
</comment>
<dbReference type="InterPro" id="IPR000432">
    <property type="entry name" value="DNA_mismatch_repair_MutS_C"/>
</dbReference>
<organism evidence="10 11">
    <name type="scientific">Algivirga pacifica</name>
    <dbReference type="NCBI Taxonomy" id="1162670"/>
    <lineage>
        <taxon>Bacteria</taxon>
        <taxon>Pseudomonadati</taxon>
        <taxon>Bacteroidota</taxon>
        <taxon>Cytophagia</taxon>
        <taxon>Cytophagales</taxon>
        <taxon>Flammeovirgaceae</taxon>
        <taxon>Algivirga</taxon>
    </lineage>
</organism>
<reference evidence="11" key="1">
    <citation type="journal article" date="2019" name="Int. J. Syst. Evol. Microbiol.">
        <title>The Global Catalogue of Microorganisms (GCM) 10K type strain sequencing project: providing services to taxonomists for standard genome sequencing and annotation.</title>
        <authorList>
            <consortium name="The Broad Institute Genomics Platform"/>
            <consortium name="The Broad Institute Genome Sequencing Center for Infectious Disease"/>
            <person name="Wu L."/>
            <person name="Ma J."/>
        </authorList>
    </citation>
    <scope>NUCLEOTIDE SEQUENCE [LARGE SCALE GENOMIC DNA]</scope>
    <source>
        <strain evidence="11">JCM 18326</strain>
    </source>
</reference>
<feature type="coiled-coil region" evidence="8">
    <location>
        <begin position="525"/>
        <end position="633"/>
    </location>
</feature>
<sequence>MLYPKNIEAKLGFDKIRDYLIEHCNGAVGASYVEKIRFTDKADLIRQRVSQVDEFLRIMAEGEYFPVSNYIDIDHFLRKATLEGTFLAEEEMYDLKRALTTLSECLFFFEGKEKQEYPELIAISSRIEFDRQILREIENVIDEKGKVRNNASPELQKIRSKLSAEQASIRHKVESVLRNFKQRGFTKDDVQPTLREGRIVVPVAAEYKRQVKGFIHDASSTGQTLFIEPEELLNLNNGIKDLLLKETQEIIRILTQLTNKIRPAVPALQKGNRYLGMMDFIRAKAKLAQELEAIKPEFVEEPMVEWYHAKHPLLILSYKGQNRPVVPQNIKLREDIGRILLVSGPNAGGKSVALKTVGLLQYMFQCGLLVPMVEGSKMGLFSDIFMDYGDEQSLENDLSTYSSHLTNMRQVLKHSKNTSLVLIDEFGGGTEPELGGAIAEAILEQLNRQGIYGVITTHYANLKFYADKTEGLLNGAMRYDVEHLQPLYQLEQGQPGSSFALEIAGKIGLPKKVVNIARHKAGRKKINMEQLLLDLESEKKTFKEKNAQLKQKENQLKQLIEKYDQLQERLEGKKDKILNKARKEADRMLTDTNKRIERTIREIRENQAEKERTKKLRADIESMKGKMKVKEEQEKTKDYEIVGGKVEIGDKVKLKESETFGEILDLKGNEAKILIGELESFIKLNRLVKISTKEFRKETRSKHSEFSASSNINKKQIDFSPNLDLRGKRAEEVMFALDDFMDTALMLGQPQLRIVHGKGAGVLRDVIRNHLRSFPGIKNISDEHADRGGAGVTVVTLRT</sequence>
<evidence type="ECO:0000313" key="11">
    <source>
        <dbReference type="Proteomes" id="UP001500298"/>
    </source>
</evidence>
<name>A0ABP9D3P4_9BACT</name>
<keyword evidence="7" id="KW-0540">Nuclease</keyword>
<dbReference type="Pfam" id="PF01713">
    <property type="entry name" value="Smr"/>
    <property type="match status" value="1"/>
</dbReference>
<evidence type="ECO:0000256" key="6">
    <source>
        <dbReference type="ARBA" id="ARBA00023125"/>
    </source>
</evidence>
<dbReference type="EMBL" id="BAABJX010000011">
    <property type="protein sequence ID" value="GAA4824119.1"/>
    <property type="molecule type" value="Genomic_DNA"/>
</dbReference>
<dbReference type="SMART" id="SM00533">
    <property type="entry name" value="MUTSd"/>
    <property type="match status" value="1"/>
</dbReference>
<feature type="binding site" evidence="7">
    <location>
        <begin position="344"/>
        <end position="351"/>
    </location>
    <ligand>
        <name>ATP</name>
        <dbReference type="ChEBI" id="CHEBI:30616"/>
    </ligand>
</feature>
<dbReference type="PANTHER" id="PTHR48466">
    <property type="entry name" value="OS10G0509000 PROTEIN-RELATED"/>
    <property type="match status" value="1"/>
</dbReference>
<dbReference type="InterPro" id="IPR036187">
    <property type="entry name" value="DNA_mismatch_repair_MutS_sf"/>
</dbReference>
<evidence type="ECO:0000259" key="9">
    <source>
        <dbReference type="PROSITE" id="PS50828"/>
    </source>
</evidence>
<dbReference type="HAMAP" id="MF_00092">
    <property type="entry name" value="MutS2"/>
    <property type="match status" value="1"/>
</dbReference>
<dbReference type="InterPro" id="IPR045076">
    <property type="entry name" value="MutS"/>
</dbReference>
<evidence type="ECO:0000256" key="8">
    <source>
        <dbReference type="SAM" id="Coils"/>
    </source>
</evidence>
<dbReference type="GO" id="GO:0004519">
    <property type="term" value="F:endonuclease activity"/>
    <property type="evidence" value="ECO:0007669"/>
    <property type="project" value="UniProtKB-KW"/>
</dbReference>
<keyword evidence="6 7" id="KW-0238">DNA-binding</keyword>
<dbReference type="NCBIfam" id="TIGR01069">
    <property type="entry name" value="mutS2"/>
    <property type="match status" value="1"/>
</dbReference>
<keyword evidence="7 10" id="KW-0255">Endonuclease</keyword>
<evidence type="ECO:0000256" key="7">
    <source>
        <dbReference type="HAMAP-Rule" id="MF_00092"/>
    </source>
</evidence>
<dbReference type="InterPro" id="IPR027417">
    <property type="entry name" value="P-loop_NTPase"/>
</dbReference>
<keyword evidence="8" id="KW-0175">Coiled coil</keyword>
<comment type="function">
    <text evidence="7">Acts as a ribosome collision sensor, splitting the ribosome into its 2 subunits. Detects stalled/collided 70S ribosomes which it binds and splits by an ATP-hydrolysis driven conformational change. Acts upstream of the ribosome quality control system (RQC), a ribosome-associated complex that mediates the extraction of incompletely synthesized nascent chains from stalled ribosomes and their subsequent degradation. Probably generates substrates for RQC.</text>
</comment>
<dbReference type="PIRSF" id="PIRSF005814">
    <property type="entry name" value="MutS_YshD"/>
    <property type="match status" value="1"/>
</dbReference>
<protein>
    <recommendedName>
        <fullName evidence="7">Endonuclease MutS2</fullName>
        <ecNumber evidence="7">3.1.-.-</ecNumber>
    </recommendedName>
    <alternativeName>
        <fullName evidence="7">Ribosome-associated protein quality control-upstream factor</fullName>
        <shortName evidence="7">RQC-upstream factor</shortName>
        <shortName evidence="7">RqcU</shortName>
        <ecNumber evidence="7">3.6.4.-</ecNumber>
    </alternativeName>
</protein>
<dbReference type="Gene3D" id="3.30.1370.110">
    <property type="match status" value="1"/>
</dbReference>
<dbReference type="SUPFAM" id="SSF48334">
    <property type="entry name" value="DNA repair protein MutS, domain III"/>
    <property type="match status" value="1"/>
</dbReference>
<dbReference type="InterPro" id="IPR036063">
    <property type="entry name" value="Smr_dom_sf"/>
</dbReference>
<evidence type="ECO:0000256" key="3">
    <source>
        <dbReference type="ARBA" id="ARBA00022801"/>
    </source>
</evidence>
<accession>A0ABP9D3P4</accession>
<dbReference type="Pfam" id="PF00488">
    <property type="entry name" value="MutS_V"/>
    <property type="match status" value="1"/>
</dbReference>
<dbReference type="InterPro" id="IPR007696">
    <property type="entry name" value="DNA_mismatch_repair_MutS_core"/>
</dbReference>
<comment type="similarity">
    <text evidence="7">Belongs to the DNA mismatch repair MutS family. MutS2 subfamily.</text>
</comment>
<dbReference type="Gene3D" id="3.40.50.300">
    <property type="entry name" value="P-loop containing nucleotide triphosphate hydrolases"/>
    <property type="match status" value="1"/>
</dbReference>
<dbReference type="EC" id="3.1.-.-" evidence="7"/>
<proteinExistence type="inferred from homology"/>